<proteinExistence type="predicted"/>
<sequence length="181" mass="19572">METYIEQVLSSELPIPIWLVAVLWLIAFICATVLASRVNGLVGAQSHISVPENAKPKISARGLALQVLFAGAMFLLVPLLSSAWAAFLAGGWLITTATLFVMNLRSYMSLMRLARGDAVTGQVAYTVAYSYEELSHRFAANSALFLAVGILLAQPAAFGATWFLGASSFRYWRKARAARAA</sequence>
<evidence type="ECO:0000256" key="1">
    <source>
        <dbReference type="SAM" id="Phobius"/>
    </source>
</evidence>
<protein>
    <recommendedName>
        <fullName evidence="4">DUF599 domain-containing protein</fullName>
    </recommendedName>
</protein>
<dbReference type="EMBL" id="CP136336">
    <property type="protein sequence ID" value="WOB06860.1"/>
    <property type="molecule type" value="Genomic_DNA"/>
</dbReference>
<dbReference type="RefSeq" id="WP_316699505.1">
    <property type="nucleotide sequence ID" value="NZ_CP136336.1"/>
</dbReference>
<dbReference type="Proteomes" id="UP001303946">
    <property type="component" value="Chromosome"/>
</dbReference>
<feature type="transmembrane region" description="Helical" evidence="1">
    <location>
        <begin position="15"/>
        <end position="38"/>
    </location>
</feature>
<evidence type="ECO:0000313" key="3">
    <source>
        <dbReference type="Proteomes" id="UP001303946"/>
    </source>
</evidence>
<organism evidence="2 3">
    <name type="scientific">Piscinibacter gummiphilus</name>
    <dbReference type="NCBI Taxonomy" id="946333"/>
    <lineage>
        <taxon>Bacteria</taxon>
        <taxon>Pseudomonadati</taxon>
        <taxon>Pseudomonadota</taxon>
        <taxon>Betaproteobacteria</taxon>
        <taxon>Burkholderiales</taxon>
        <taxon>Sphaerotilaceae</taxon>
        <taxon>Piscinibacter</taxon>
    </lineage>
</organism>
<keyword evidence="1" id="KW-0812">Transmembrane</keyword>
<gene>
    <name evidence="2" type="ORF">RXV79_18280</name>
</gene>
<name>A0ABZ0CPG7_9BURK</name>
<feature type="transmembrane region" description="Helical" evidence="1">
    <location>
        <begin position="58"/>
        <end position="77"/>
    </location>
</feature>
<keyword evidence="1" id="KW-0472">Membrane</keyword>
<evidence type="ECO:0008006" key="4">
    <source>
        <dbReference type="Google" id="ProtNLM"/>
    </source>
</evidence>
<feature type="transmembrane region" description="Helical" evidence="1">
    <location>
        <begin position="143"/>
        <end position="164"/>
    </location>
</feature>
<evidence type="ECO:0000313" key="2">
    <source>
        <dbReference type="EMBL" id="WOB06860.1"/>
    </source>
</evidence>
<reference evidence="2 3" key="1">
    <citation type="submission" date="2023-10" db="EMBL/GenBank/DDBJ databases">
        <title>Bacteria for the degradation of biodegradable plastic PBAT(Polybutylene adipate terephthalate).</title>
        <authorList>
            <person name="Weon H.-Y."/>
            <person name="Yeon J."/>
        </authorList>
    </citation>
    <scope>NUCLEOTIDE SEQUENCE [LARGE SCALE GENOMIC DNA]</scope>
    <source>
        <strain evidence="2 3">SBD 7-3</strain>
    </source>
</reference>
<keyword evidence="1" id="KW-1133">Transmembrane helix</keyword>
<keyword evidence="3" id="KW-1185">Reference proteome</keyword>
<accession>A0ABZ0CPG7</accession>
<feature type="transmembrane region" description="Helical" evidence="1">
    <location>
        <begin position="83"/>
        <end position="101"/>
    </location>
</feature>